<evidence type="ECO:0000313" key="2">
    <source>
        <dbReference type="EMBL" id="KYG77887.1"/>
    </source>
</evidence>
<keyword evidence="1" id="KW-0732">Signal</keyword>
<keyword evidence="3" id="KW-1185">Reference proteome</keyword>
<dbReference type="STRING" id="333140.AWW68_03725"/>
<sequence length="1557" mass="175492">MLKGIKLSFLLVLIALQSVHAQTATEGDSLVIPPNVKMIVEAENPAIFPQEYHFFIEAYQNNQLSATTKERLLKALIALDQKKVRIRYDIKELLDGLKLAKEERNFSQESMENLAYSIQKAAEAYDRIHLNYYFETLYTFLKHEAIYKDRYQSISFRNAEYEVLFSEDNYNAEEPIVYQESEPVDVETLRAQARGEYEEPEQVVTDPFTEPMLDMYKELGSVIHLKRGDLILASQSDTFEIIGTEGFFLFDQKLFRGQDGFVDWSTLGQPKEAMQVRLKQYEFPVNAHEFKFEDVYFKQPAKIDQPISGVLDLNIRPGRSLQGTYPRFISYNADTPIKGLGSEKLTFKGGVNYQGMNFYSKTAYDEPSTLSGTVNGEKKFKALSKGFVFNNKDSIVSAAKADVILYHNNDSIFHPAVEFNYDYQKDLLEMETSVDGYKTTPFRSSYYNMDLSGDLLSWDLNSDSLNITINSARADVPLSLESKDFYSADRYFDMSQIFSFHPLIAAANMAKKSGGIFYTSTMARQYQLNEGLVNKAMELLMSRGMVKYDEVTGAVEILEKGYHYLESSKGNRDYDDLIISSVIANAPNATFSFKDSVLTVRGVDKFLLSDSLDVIITPTNKEIRVLKNRDIEFDGALDAGNFQFNGEQFTFRYDSFLVNLTKIDSIELRVEMDAGQSETLSNQLEKTSGVLRINDPNNKSALKSMPEFPIFSSSENASVVFDKSDVLKGAYDSTVYFDVPPFQLDSVADADPSKYAFEGTFYSNGILPDFNENLKIMPDKSFGFIHAIPDSGYNLYSTGGRLYGEVQLDKNGITSPGVIDYLTGTFDNERATMFLDSLVAEKGIKGGLQAGFIDTVSYPAMSIEAYEMNWLAKKDSMILRNLEKEKPFSIFEDQAKLRGEMTLRKTGLFGKGEMQIAGSTLNSDSIAYSINAFEARNSNFLLNADNSVKPILSSEEVRINFDVENQQASIEPEVAGAAALEFPFAQFKTSIPSAVWDVNNKMVTMSKPDEVPLEQSFFYSTNKRLDSLAFMATDAVYDIESKELNVTGIPFIKVADALITPEGQELTILENSKIDRLKNAVILMDTAGAYHRLYDADIEILSRTSFKGRGTYELINAVQDTFAIQFDDFQFIAKDKEHGPHTRSSGRVTAEEGIRISPGFIYEGKVTMYAYKKALELDGAVKVDLEKLNERNIWIEYSSADDIQEVIIPFDEARTRQGQPLNAGIHFDKQQPYMSFITEKRSIVDDDFFVPRGGVLYYDANNSSFRIDNPNKKQDPSQYFSGSMFSYNEELQNVSFEGKLNFMAGNSLNNIQAAGKGKGNLDSAKFEVDAMFTMAFGMPLEAQTAFAGNLKEMGEKLGVPKAHEDRSELIYRVAEFIGDDATRKWDNSYQSLPIPLVNASGGLLNQDLVISNIHLNWSQENKAFYSEGKISVSNVSNVDLNMELDGYMEIRKTPEGDIMNLLLEMTDGTWYYFMYDGFVLESFSSNDAYNAQIPNINTGKGKVGSFRTIPSSKERIIQWVIDFKKLYFGIDEPYQLLMASESNQTLKKKGAVQGEGF</sequence>
<dbReference type="Proteomes" id="UP000075606">
    <property type="component" value="Unassembled WGS sequence"/>
</dbReference>
<proteinExistence type="predicted"/>
<reference evidence="2 3" key="1">
    <citation type="submission" date="2016-01" db="EMBL/GenBank/DDBJ databases">
        <title>Genome sequencing of Roseivirga spongicola UST030701-084.</title>
        <authorList>
            <person name="Selvaratnam C."/>
            <person name="Thevarajoo S."/>
            <person name="Goh K.M."/>
            <person name="Ee R."/>
            <person name="Chan K.-G."/>
            <person name="Chong C.S."/>
        </authorList>
    </citation>
    <scope>NUCLEOTIDE SEQUENCE [LARGE SCALE GENOMIC DNA]</scope>
    <source>
        <strain evidence="2 3">UST030701-084</strain>
    </source>
</reference>
<name>A0A150XGP6_9BACT</name>
<organism evidence="2 3">
    <name type="scientific">Roseivirga spongicola</name>
    <dbReference type="NCBI Taxonomy" id="333140"/>
    <lineage>
        <taxon>Bacteria</taxon>
        <taxon>Pseudomonadati</taxon>
        <taxon>Bacteroidota</taxon>
        <taxon>Cytophagia</taxon>
        <taxon>Cytophagales</taxon>
        <taxon>Roseivirgaceae</taxon>
        <taxon>Roseivirga</taxon>
    </lineage>
</organism>
<evidence type="ECO:0000313" key="3">
    <source>
        <dbReference type="Proteomes" id="UP000075606"/>
    </source>
</evidence>
<feature type="signal peptide" evidence="1">
    <location>
        <begin position="1"/>
        <end position="21"/>
    </location>
</feature>
<feature type="chain" id="PRO_5007574703" evidence="1">
    <location>
        <begin position="22"/>
        <end position="1557"/>
    </location>
</feature>
<dbReference type="RefSeq" id="WP_068216721.1">
    <property type="nucleotide sequence ID" value="NZ_LRPC01000001.1"/>
</dbReference>
<protein>
    <submittedName>
        <fullName evidence="2">Uncharacterized protein</fullName>
    </submittedName>
</protein>
<evidence type="ECO:0000256" key="1">
    <source>
        <dbReference type="SAM" id="SignalP"/>
    </source>
</evidence>
<accession>A0A150XGP6</accession>
<comment type="caution">
    <text evidence="2">The sequence shown here is derived from an EMBL/GenBank/DDBJ whole genome shotgun (WGS) entry which is preliminary data.</text>
</comment>
<dbReference type="OrthoDB" id="1465441at2"/>
<dbReference type="EMBL" id="LRPC01000001">
    <property type="protein sequence ID" value="KYG77887.1"/>
    <property type="molecule type" value="Genomic_DNA"/>
</dbReference>
<gene>
    <name evidence="2" type="ORF">AWW68_03725</name>
</gene>